<dbReference type="PROSITE" id="PS51257">
    <property type="entry name" value="PROKAR_LIPOPROTEIN"/>
    <property type="match status" value="1"/>
</dbReference>
<evidence type="ECO:0000313" key="3">
    <source>
        <dbReference type="EMBL" id="SFI70414.1"/>
    </source>
</evidence>
<sequence length="372" mass="41928">MESKHLLLAFSVMMLACTSDRQTSDDGTSGQNEKATSLLLKDFKPRSLHKTAETPIERAAFPVIDMHSHAYPRTPEGIDEWVMTMDRLGIAKTVLLTGQTGKGFDSLVNVYSKYSDRFILFCGFDYTGYDQADFGPAAIKELERCVAMGAKGVGELGDKGWGEMYSKPQKALGMHPDDARMKPLLDKCAELNLPVSIHVADPIWMYQPMDSLNDGLMNAFKWRLDNKEAILDHAGMMEVLANVVGENPRVTFIACHYANLSHDLASLAVLLDRFPNLYVDNAAQYGETSVIPRTTAKFYKRYADRIVYGTDMGVDEEMYKTTIRILETEDEHFYDHKISTYHWSMNGYGLDKGVLEKVYRLNALKLLGLDRD</sequence>
<dbReference type="Gene3D" id="3.20.20.140">
    <property type="entry name" value="Metal-dependent hydrolases"/>
    <property type="match status" value="1"/>
</dbReference>
<dbReference type="GO" id="GO:0016787">
    <property type="term" value="F:hydrolase activity"/>
    <property type="evidence" value="ECO:0007669"/>
    <property type="project" value="UniProtKB-KW"/>
</dbReference>
<dbReference type="InterPro" id="IPR006680">
    <property type="entry name" value="Amidohydro-rel"/>
</dbReference>
<evidence type="ECO:0000313" key="4">
    <source>
        <dbReference type="Proteomes" id="UP000198670"/>
    </source>
</evidence>
<name>A0A1I3KDF1_9SPHI</name>
<dbReference type="Proteomes" id="UP000198670">
    <property type="component" value="Unassembled WGS sequence"/>
</dbReference>
<keyword evidence="3" id="KW-0378">Hydrolase</keyword>
<dbReference type="Pfam" id="PF04909">
    <property type="entry name" value="Amidohydro_2"/>
    <property type="match status" value="1"/>
</dbReference>
<dbReference type="GO" id="GO:0016831">
    <property type="term" value="F:carboxy-lyase activity"/>
    <property type="evidence" value="ECO:0007669"/>
    <property type="project" value="InterPro"/>
</dbReference>
<dbReference type="SUPFAM" id="SSF51556">
    <property type="entry name" value="Metallo-dependent hydrolases"/>
    <property type="match status" value="1"/>
</dbReference>
<dbReference type="GO" id="GO:0019748">
    <property type="term" value="P:secondary metabolic process"/>
    <property type="evidence" value="ECO:0007669"/>
    <property type="project" value="TreeGrafter"/>
</dbReference>
<dbReference type="GO" id="GO:0005737">
    <property type="term" value="C:cytoplasm"/>
    <property type="evidence" value="ECO:0007669"/>
    <property type="project" value="TreeGrafter"/>
</dbReference>
<dbReference type="PANTHER" id="PTHR21240">
    <property type="entry name" value="2-AMINO-3-CARBOXYLMUCONATE-6-SEMIALDEHYDE DECARBOXYLASE"/>
    <property type="match status" value="1"/>
</dbReference>
<protein>
    <submittedName>
        <fullName evidence="3">Predicted metal-dependent hydrolase, TIM-barrel fold</fullName>
    </submittedName>
</protein>
<dbReference type="InterPro" id="IPR032465">
    <property type="entry name" value="ACMSD"/>
</dbReference>
<feature type="domain" description="Amidohydrolase-related" evidence="2">
    <location>
        <begin position="56"/>
        <end position="369"/>
    </location>
</feature>
<dbReference type="EMBL" id="FOQO01000005">
    <property type="protein sequence ID" value="SFI70414.1"/>
    <property type="molecule type" value="Genomic_DNA"/>
</dbReference>
<dbReference type="AlphaFoldDB" id="A0A1I3KDF1"/>
<reference evidence="3 4" key="1">
    <citation type="submission" date="2016-10" db="EMBL/GenBank/DDBJ databases">
        <authorList>
            <person name="de Groot N.N."/>
        </authorList>
    </citation>
    <scope>NUCLEOTIDE SEQUENCE [LARGE SCALE GENOMIC DNA]</scope>
    <source>
        <strain evidence="3 4">RK1</strain>
    </source>
</reference>
<organism evidence="3 4">
    <name type="scientific">Parapedobacter indicus</name>
    <dbReference type="NCBI Taxonomy" id="1477437"/>
    <lineage>
        <taxon>Bacteria</taxon>
        <taxon>Pseudomonadati</taxon>
        <taxon>Bacteroidota</taxon>
        <taxon>Sphingobacteriia</taxon>
        <taxon>Sphingobacteriales</taxon>
        <taxon>Sphingobacteriaceae</taxon>
        <taxon>Parapedobacter</taxon>
    </lineage>
</organism>
<evidence type="ECO:0000259" key="2">
    <source>
        <dbReference type="Pfam" id="PF04909"/>
    </source>
</evidence>
<evidence type="ECO:0000256" key="1">
    <source>
        <dbReference type="ARBA" id="ARBA00023239"/>
    </source>
</evidence>
<dbReference type="PANTHER" id="PTHR21240:SF28">
    <property type="entry name" value="ISO-OROTATE DECARBOXYLASE (EUROFUNG)"/>
    <property type="match status" value="1"/>
</dbReference>
<dbReference type="STRING" id="1477437.SAMN05444682_105164"/>
<gene>
    <name evidence="3" type="ORF">SAMN05444682_105164</name>
</gene>
<proteinExistence type="predicted"/>
<keyword evidence="4" id="KW-1185">Reference proteome</keyword>
<dbReference type="OrthoDB" id="644687at2"/>
<dbReference type="InterPro" id="IPR032466">
    <property type="entry name" value="Metal_Hydrolase"/>
</dbReference>
<dbReference type="RefSeq" id="WP_090626834.1">
    <property type="nucleotide sequence ID" value="NZ_FOQO01000005.1"/>
</dbReference>
<keyword evidence="1" id="KW-0456">Lyase</keyword>
<accession>A0A1I3KDF1</accession>